<comment type="caution">
    <text evidence="1">The sequence shown here is derived from an EMBL/GenBank/DDBJ whole genome shotgun (WGS) entry which is preliminary data.</text>
</comment>
<sequence length="127" mass="13944">MDVSALIAQVNEQLLFSRHSGCVRATGTLDSDVVTCGIPVDMTGRYRRKLVAKRPDATNIGPCCGYRLTPLTKGYEMNHITMHGGLTVNGRTVIVHVGDGEACATVDGMHFNVRSLWQLYQLLRLLV</sequence>
<dbReference type="HOGENOM" id="CLU_1977263_0_0_11"/>
<reference evidence="1 2" key="1">
    <citation type="submission" date="2010-02" db="EMBL/GenBank/DDBJ databases">
        <authorList>
            <person name="Weinstock G."/>
            <person name="Sodergren E."/>
            <person name="Clifton S."/>
            <person name="Fulton L."/>
            <person name="Fulton B."/>
            <person name="Courtney L."/>
            <person name="Fronick C."/>
            <person name="Harrison M."/>
            <person name="Strong C."/>
            <person name="Farmer C."/>
            <person name="Delahaunty K."/>
            <person name="Markovic C."/>
            <person name="Hall O."/>
            <person name="Minx P."/>
            <person name="Tomlinson C."/>
            <person name="Mitreva M."/>
            <person name="Nelson J."/>
            <person name="Hou S."/>
            <person name="Wollam A."/>
            <person name="Pepin K.H."/>
            <person name="Johnson M."/>
            <person name="Bhonagiri V."/>
            <person name="Zhang X."/>
            <person name="Suruliraj S."/>
            <person name="Warren W."/>
            <person name="Chinwalla A."/>
            <person name="Mardis E.R."/>
            <person name="Wilson R.K."/>
        </authorList>
    </citation>
    <scope>NUCLEOTIDE SEQUENCE [LARGE SCALE GENOMIC DNA]</scope>
    <source>
        <strain evidence="1 2">DSM 20213</strain>
    </source>
</reference>
<evidence type="ECO:0000313" key="2">
    <source>
        <dbReference type="Proteomes" id="UP000003191"/>
    </source>
</evidence>
<name>D4BQN1_BIFBR</name>
<dbReference type="AlphaFoldDB" id="D4BQN1"/>
<dbReference type="PATRIC" id="fig|518634.7.peg.1392"/>
<dbReference type="Proteomes" id="UP000003191">
    <property type="component" value="Unassembled WGS sequence"/>
</dbReference>
<protein>
    <submittedName>
        <fullName evidence="1">Uncharacterized protein</fullName>
    </submittedName>
</protein>
<dbReference type="EMBL" id="ACCG02000012">
    <property type="protein sequence ID" value="EFE88526.1"/>
    <property type="molecule type" value="Genomic_DNA"/>
</dbReference>
<gene>
    <name evidence="1" type="ORF">BIFBRE_04408</name>
</gene>
<keyword evidence="2" id="KW-1185">Reference proteome</keyword>
<evidence type="ECO:0000313" key="1">
    <source>
        <dbReference type="EMBL" id="EFE88526.1"/>
    </source>
</evidence>
<accession>D4BQN1</accession>
<proteinExistence type="predicted"/>
<organism evidence="1 2">
    <name type="scientific">Bifidobacterium breve DSM 20213 = JCM 1192</name>
    <dbReference type="NCBI Taxonomy" id="518634"/>
    <lineage>
        <taxon>Bacteria</taxon>
        <taxon>Bacillati</taxon>
        <taxon>Actinomycetota</taxon>
        <taxon>Actinomycetes</taxon>
        <taxon>Bifidobacteriales</taxon>
        <taxon>Bifidobacteriaceae</taxon>
        <taxon>Bifidobacterium</taxon>
    </lineage>
</organism>